<dbReference type="EMBL" id="LXQA010150274">
    <property type="protein sequence ID" value="MCI25932.1"/>
    <property type="molecule type" value="Genomic_DNA"/>
</dbReference>
<reference evidence="1 2" key="1">
    <citation type="journal article" date="2018" name="Front. Plant Sci.">
        <title>Red Clover (Trifolium pratense) and Zigzag Clover (T. medium) - A Picture of Genomic Similarities and Differences.</title>
        <authorList>
            <person name="Dluhosova J."/>
            <person name="Istvanek J."/>
            <person name="Nedelnik J."/>
            <person name="Repkova J."/>
        </authorList>
    </citation>
    <scope>NUCLEOTIDE SEQUENCE [LARGE SCALE GENOMIC DNA]</scope>
    <source>
        <strain evidence="2">cv. 10/8</strain>
        <tissue evidence="1">Leaf</tissue>
    </source>
</reference>
<proteinExistence type="predicted"/>
<feature type="non-terminal residue" evidence="1">
    <location>
        <position position="1"/>
    </location>
</feature>
<evidence type="ECO:0000313" key="2">
    <source>
        <dbReference type="Proteomes" id="UP000265520"/>
    </source>
</evidence>
<keyword evidence="2" id="KW-1185">Reference proteome</keyword>
<organism evidence="1 2">
    <name type="scientific">Trifolium medium</name>
    <dbReference type="NCBI Taxonomy" id="97028"/>
    <lineage>
        <taxon>Eukaryota</taxon>
        <taxon>Viridiplantae</taxon>
        <taxon>Streptophyta</taxon>
        <taxon>Embryophyta</taxon>
        <taxon>Tracheophyta</taxon>
        <taxon>Spermatophyta</taxon>
        <taxon>Magnoliopsida</taxon>
        <taxon>eudicotyledons</taxon>
        <taxon>Gunneridae</taxon>
        <taxon>Pentapetalae</taxon>
        <taxon>rosids</taxon>
        <taxon>fabids</taxon>
        <taxon>Fabales</taxon>
        <taxon>Fabaceae</taxon>
        <taxon>Papilionoideae</taxon>
        <taxon>50 kb inversion clade</taxon>
        <taxon>NPAAA clade</taxon>
        <taxon>Hologalegina</taxon>
        <taxon>IRL clade</taxon>
        <taxon>Trifolieae</taxon>
        <taxon>Trifolium</taxon>
    </lineage>
</organism>
<comment type="caution">
    <text evidence="1">The sequence shown here is derived from an EMBL/GenBank/DDBJ whole genome shotgun (WGS) entry which is preliminary data.</text>
</comment>
<sequence length="80" mass="8480">IPFQSKPSPCDVAVHGGGAMSGGCPPHYLRPNRCRSCLIKVWWSIFVLDLLCLSFNFGSDLVQSTPPGRVVVAPVAAPAS</sequence>
<evidence type="ECO:0000313" key="1">
    <source>
        <dbReference type="EMBL" id="MCI25932.1"/>
    </source>
</evidence>
<dbReference type="Proteomes" id="UP000265520">
    <property type="component" value="Unassembled WGS sequence"/>
</dbReference>
<name>A0A392QPY8_9FABA</name>
<dbReference type="AlphaFoldDB" id="A0A392QPY8"/>
<accession>A0A392QPY8</accession>
<protein>
    <submittedName>
        <fullName evidence="1">Uncharacterized protein</fullName>
    </submittedName>
</protein>